<proteinExistence type="inferred from homology"/>
<evidence type="ECO:0000256" key="2">
    <source>
        <dbReference type="ARBA" id="ARBA00022475"/>
    </source>
</evidence>
<comment type="function">
    <text evidence="9 10">Fluoride-specific ion channel. Important for reducing fluoride concentration in the cell, thus reducing its toxicity.</text>
</comment>
<evidence type="ECO:0000256" key="9">
    <source>
        <dbReference type="ARBA" id="ARBA00049940"/>
    </source>
</evidence>
<evidence type="ECO:0000256" key="1">
    <source>
        <dbReference type="ARBA" id="ARBA00004651"/>
    </source>
</evidence>
<dbReference type="Pfam" id="PF02537">
    <property type="entry name" value="CRCB"/>
    <property type="match status" value="1"/>
</dbReference>
<keyword evidence="2 10" id="KW-1003">Cell membrane</keyword>
<keyword evidence="12" id="KW-1185">Reference proteome</keyword>
<comment type="activity regulation">
    <text evidence="10">Na(+) is not transported, but it plays an essential structural role and its presence is essential for fluoride channel function.</text>
</comment>
<dbReference type="EMBL" id="QLMJ01000014">
    <property type="protein sequence ID" value="RAK31982.1"/>
    <property type="molecule type" value="Genomic_DNA"/>
</dbReference>
<evidence type="ECO:0000256" key="4">
    <source>
        <dbReference type="ARBA" id="ARBA00022989"/>
    </source>
</evidence>
<comment type="caution">
    <text evidence="10">Lacks conserved residue(s) required for the propagation of feature annotation.</text>
</comment>
<comment type="similarity">
    <text evidence="7 10">Belongs to the fluoride channel Fluc/FEX (TC 1.A.43) family.</text>
</comment>
<feature type="binding site" evidence="10">
    <location>
        <position position="66"/>
    </location>
    <ligand>
        <name>Na(+)</name>
        <dbReference type="ChEBI" id="CHEBI:29101"/>
        <note>structural</note>
    </ligand>
</feature>
<dbReference type="Proteomes" id="UP000249341">
    <property type="component" value="Unassembled WGS sequence"/>
</dbReference>
<feature type="transmembrane region" description="Helical" evidence="10">
    <location>
        <begin position="35"/>
        <end position="66"/>
    </location>
</feature>
<evidence type="ECO:0000256" key="7">
    <source>
        <dbReference type="ARBA" id="ARBA00035120"/>
    </source>
</evidence>
<evidence type="ECO:0000256" key="5">
    <source>
        <dbReference type="ARBA" id="ARBA00023136"/>
    </source>
</evidence>
<sequence length="113" mass="11873">MTFLMVALGAAIGAPLRYLAGQLFPEPWGTLTVNVVGSLILGVVLGLPLSPSLTALLGTGFCGALTTYSTFSWETLAMARRGERAAALRYVTLSVSLGLGAAWLAQTLTHWYA</sequence>
<name>A0A327Z7N3_9ACTN</name>
<dbReference type="RefSeq" id="WP_111652080.1">
    <property type="nucleotide sequence ID" value="NZ_JACHWI010000004.1"/>
</dbReference>
<protein>
    <recommendedName>
        <fullName evidence="10">Fluoride-specific ion channel FluC</fullName>
    </recommendedName>
</protein>
<keyword evidence="10" id="KW-0813">Transport</keyword>
<feature type="transmembrane region" description="Helical" evidence="10">
    <location>
        <begin position="87"/>
        <end position="105"/>
    </location>
</feature>
<comment type="catalytic activity">
    <reaction evidence="8">
        <text>fluoride(in) = fluoride(out)</text>
        <dbReference type="Rhea" id="RHEA:76159"/>
        <dbReference type="ChEBI" id="CHEBI:17051"/>
    </reaction>
    <physiologicalReaction direction="left-to-right" evidence="8">
        <dbReference type="Rhea" id="RHEA:76160"/>
    </physiologicalReaction>
</comment>
<dbReference type="AlphaFoldDB" id="A0A327Z7N3"/>
<reference evidence="11 12" key="1">
    <citation type="submission" date="2018-06" db="EMBL/GenBank/DDBJ databases">
        <title>Genomic Encyclopedia of Type Strains, Phase III (KMG-III): the genomes of soil and plant-associated and newly described type strains.</title>
        <authorList>
            <person name="Whitman W."/>
        </authorList>
    </citation>
    <scope>NUCLEOTIDE SEQUENCE [LARGE SCALE GENOMIC DNA]</scope>
    <source>
        <strain evidence="11 12">CGMCC 4.7090</strain>
    </source>
</reference>
<dbReference type="OrthoDB" id="5148600at2"/>
<evidence type="ECO:0000256" key="10">
    <source>
        <dbReference type="HAMAP-Rule" id="MF_00454"/>
    </source>
</evidence>
<evidence type="ECO:0000313" key="11">
    <source>
        <dbReference type="EMBL" id="RAK31982.1"/>
    </source>
</evidence>
<comment type="subcellular location">
    <subcellularLocation>
        <location evidence="1 10">Cell membrane</location>
        <topology evidence="1 10">Multi-pass membrane protein</topology>
    </subcellularLocation>
</comment>
<keyword evidence="4 10" id="KW-1133">Transmembrane helix</keyword>
<accession>A0A327Z7N3</accession>
<evidence type="ECO:0000256" key="8">
    <source>
        <dbReference type="ARBA" id="ARBA00035585"/>
    </source>
</evidence>
<dbReference type="GO" id="GO:0005886">
    <property type="term" value="C:plasma membrane"/>
    <property type="evidence" value="ECO:0007669"/>
    <property type="project" value="UniProtKB-SubCell"/>
</dbReference>
<dbReference type="PANTHER" id="PTHR28259">
    <property type="entry name" value="FLUORIDE EXPORT PROTEIN 1-RELATED"/>
    <property type="match status" value="1"/>
</dbReference>
<keyword evidence="10" id="KW-0406">Ion transport</keyword>
<comment type="caution">
    <text evidence="11">The sequence shown here is derived from an EMBL/GenBank/DDBJ whole genome shotgun (WGS) entry which is preliminary data.</text>
</comment>
<keyword evidence="10" id="KW-0479">Metal-binding</keyword>
<dbReference type="GO" id="GO:0046872">
    <property type="term" value="F:metal ion binding"/>
    <property type="evidence" value="ECO:0007669"/>
    <property type="project" value="UniProtKB-KW"/>
</dbReference>
<dbReference type="InterPro" id="IPR003691">
    <property type="entry name" value="FluC"/>
</dbReference>
<keyword evidence="3 10" id="KW-0812">Transmembrane</keyword>
<dbReference type="GO" id="GO:0062054">
    <property type="term" value="F:fluoride channel activity"/>
    <property type="evidence" value="ECO:0007669"/>
    <property type="project" value="UniProtKB-UniRule"/>
</dbReference>
<keyword evidence="6 10" id="KW-0407">Ion channel</keyword>
<evidence type="ECO:0000256" key="3">
    <source>
        <dbReference type="ARBA" id="ARBA00022692"/>
    </source>
</evidence>
<dbReference type="HAMAP" id="MF_00454">
    <property type="entry name" value="FluC"/>
    <property type="match status" value="1"/>
</dbReference>
<keyword evidence="10" id="KW-0915">Sodium</keyword>
<evidence type="ECO:0000313" key="12">
    <source>
        <dbReference type="Proteomes" id="UP000249341"/>
    </source>
</evidence>
<evidence type="ECO:0000256" key="6">
    <source>
        <dbReference type="ARBA" id="ARBA00023303"/>
    </source>
</evidence>
<feature type="binding site" evidence="10">
    <location>
        <position position="63"/>
    </location>
    <ligand>
        <name>Na(+)</name>
        <dbReference type="ChEBI" id="CHEBI:29101"/>
        <note>structural</note>
    </ligand>
</feature>
<gene>
    <name evidence="10" type="primary">fluC</name>
    <name evidence="10" type="synonym">crcB</name>
    <name evidence="11" type="ORF">B0I29_114234</name>
</gene>
<organism evidence="11 12">
    <name type="scientific">Actinoplanes lutulentus</name>
    <dbReference type="NCBI Taxonomy" id="1287878"/>
    <lineage>
        <taxon>Bacteria</taxon>
        <taxon>Bacillati</taxon>
        <taxon>Actinomycetota</taxon>
        <taxon>Actinomycetes</taxon>
        <taxon>Micromonosporales</taxon>
        <taxon>Micromonosporaceae</taxon>
        <taxon>Actinoplanes</taxon>
    </lineage>
</organism>
<dbReference type="PANTHER" id="PTHR28259:SF1">
    <property type="entry name" value="FLUORIDE EXPORT PROTEIN 1-RELATED"/>
    <property type="match status" value="1"/>
</dbReference>
<dbReference type="GO" id="GO:0140114">
    <property type="term" value="P:cellular detoxification of fluoride"/>
    <property type="evidence" value="ECO:0007669"/>
    <property type="project" value="UniProtKB-UniRule"/>
</dbReference>
<keyword evidence="5 10" id="KW-0472">Membrane</keyword>